<name>A0A0A9D8L3_ARUDO</name>
<reference evidence="1" key="2">
    <citation type="journal article" date="2015" name="Data Brief">
        <title>Shoot transcriptome of the giant reed, Arundo donax.</title>
        <authorList>
            <person name="Barrero R.A."/>
            <person name="Guerrero F.D."/>
            <person name="Moolhuijzen P."/>
            <person name="Goolsby J.A."/>
            <person name="Tidwell J."/>
            <person name="Bellgard S.E."/>
            <person name="Bellgard M.I."/>
        </authorList>
    </citation>
    <scope>NUCLEOTIDE SEQUENCE</scope>
    <source>
        <tissue evidence="1">Shoot tissue taken approximately 20 cm above the soil surface</tissue>
    </source>
</reference>
<dbReference type="EMBL" id="GBRH01213794">
    <property type="protein sequence ID" value="JAD84101.1"/>
    <property type="molecule type" value="Transcribed_RNA"/>
</dbReference>
<proteinExistence type="predicted"/>
<dbReference type="AlphaFoldDB" id="A0A0A9D8L3"/>
<evidence type="ECO:0000313" key="1">
    <source>
        <dbReference type="EMBL" id="JAD84101.1"/>
    </source>
</evidence>
<reference evidence="1" key="1">
    <citation type="submission" date="2014-09" db="EMBL/GenBank/DDBJ databases">
        <authorList>
            <person name="Magalhaes I.L.F."/>
            <person name="Oliveira U."/>
            <person name="Santos F.R."/>
            <person name="Vidigal T.H.D.A."/>
            <person name="Brescovit A.D."/>
            <person name="Santos A.J."/>
        </authorList>
    </citation>
    <scope>NUCLEOTIDE SEQUENCE</scope>
    <source>
        <tissue evidence="1">Shoot tissue taken approximately 20 cm above the soil surface</tissue>
    </source>
</reference>
<accession>A0A0A9D8L3</accession>
<organism evidence="1">
    <name type="scientific">Arundo donax</name>
    <name type="common">Giant reed</name>
    <name type="synonym">Donax arundinaceus</name>
    <dbReference type="NCBI Taxonomy" id="35708"/>
    <lineage>
        <taxon>Eukaryota</taxon>
        <taxon>Viridiplantae</taxon>
        <taxon>Streptophyta</taxon>
        <taxon>Embryophyta</taxon>
        <taxon>Tracheophyta</taxon>
        <taxon>Spermatophyta</taxon>
        <taxon>Magnoliopsida</taxon>
        <taxon>Liliopsida</taxon>
        <taxon>Poales</taxon>
        <taxon>Poaceae</taxon>
        <taxon>PACMAD clade</taxon>
        <taxon>Arundinoideae</taxon>
        <taxon>Arundineae</taxon>
        <taxon>Arundo</taxon>
    </lineage>
</organism>
<sequence>MVDISDPAGYSILKYLPGASNLRAEDMVPSDARDSSEWHWLVARYRQMRHLAMMNVLLGPVQFVDEDDVGPAQFVDEDDVDGVTDDDLYM</sequence>
<protein>
    <submittedName>
        <fullName evidence="1">Uncharacterized protein</fullName>
    </submittedName>
</protein>